<dbReference type="PANTHER" id="PTHR23513">
    <property type="entry name" value="INTEGRAL MEMBRANE EFFLUX PROTEIN-RELATED"/>
    <property type="match status" value="1"/>
</dbReference>
<organism evidence="7 8">
    <name type="scientific">Streptomyces globosus</name>
    <dbReference type="NCBI Taxonomy" id="68209"/>
    <lineage>
        <taxon>Bacteria</taxon>
        <taxon>Bacillati</taxon>
        <taxon>Actinomycetota</taxon>
        <taxon>Actinomycetes</taxon>
        <taxon>Kitasatosporales</taxon>
        <taxon>Streptomycetaceae</taxon>
        <taxon>Streptomyces</taxon>
    </lineage>
</organism>
<dbReference type="AlphaFoldDB" id="A0A344TUD3"/>
<evidence type="ECO:0000256" key="4">
    <source>
        <dbReference type="ARBA" id="ARBA00022989"/>
    </source>
</evidence>
<feature type="transmembrane region" description="Helical" evidence="6">
    <location>
        <begin position="315"/>
        <end position="333"/>
    </location>
</feature>
<dbReference type="OrthoDB" id="3287459at2"/>
<comment type="subcellular location">
    <subcellularLocation>
        <location evidence="1">Cell membrane</location>
        <topology evidence="1">Multi-pass membrane protein</topology>
    </subcellularLocation>
</comment>
<evidence type="ECO:0000256" key="1">
    <source>
        <dbReference type="ARBA" id="ARBA00004651"/>
    </source>
</evidence>
<keyword evidence="2" id="KW-1003">Cell membrane</keyword>
<dbReference type="EMBL" id="CP030862">
    <property type="protein sequence ID" value="AXE22254.1"/>
    <property type="molecule type" value="Genomic_DNA"/>
</dbReference>
<keyword evidence="4 6" id="KW-1133">Transmembrane helix</keyword>
<dbReference type="RefSeq" id="WP_114053472.1">
    <property type="nucleotide sequence ID" value="NZ_CP030862.1"/>
</dbReference>
<sequence length="412" mass="41652">MPSDASSTSRAPVPPGARPGYRELLRNREFAGLFASFALTAAASALSGFALGSLVDRQTGSPFLTAVSMYGATFATVLGALTLMSVADGSRPRRTLLALQGASLAGIAAQAVPGLPLTARFALLLALGFFQSLGTGTRMGLLAEIVPASAYAPARSLMNITAGAVSVLGYASGAVLVRAIGPHGLFAAAAALTALSLAAVAATLRERSVRLARRPGLRSTWAGNTELLGRPGRRALLLNLWVPNGLVVGCEALFIPYAGQYAGHLLAAASAGLLLGDLAVGRLLTAGGRRRAAFPLRLLMAAPFLVFALHPPLPVAAVAVFLAGAGFAATLPMQEQLLALTPDAVRGQVQGAESAGRMTWQGIGAALAGAAAQAVGPATAITGLAAASLAVTVLSRRRVLRETARTPVSAAG</sequence>
<evidence type="ECO:0000256" key="6">
    <source>
        <dbReference type="SAM" id="Phobius"/>
    </source>
</evidence>
<evidence type="ECO:0008006" key="9">
    <source>
        <dbReference type="Google" id="ProtNLM"/>
    </source>
</evidence>
<evidence type="ECO:0000256" key="3">
    <source>
        <dbReference type="ARBA" id="ARBA00022692"/>
    </source>
</evidence>
<dbReference type="PANTHER" id="PTHR23513:SF11">
    <property type="entry name" value="STAPHYLOFERRIN A TRANSPORTER"/>
    <property type="match status" value="1"/>
</dbReference>
<reference evidence="7 8" key="1">
    <citation type="submission" date="2018-01" db="EMBL/GenBank/DDBJ databases">
        <title>Draft genome Sequence of streptomyces globosus LZH-48.</title>
        <authorList>
            <person name="Ran K."/>
            <person name="Li Z."/>
            <person name="Wei S."/>
            <person name="Dong R."/>
        </authorList>
    </citation>
    <scope>NUCLEOTIDE SEQUENCE [LARGE SCALE GENOMIC DNA]</scope>
    <source>
        <strain evidence="7 8">LZH-48</strain>
    </source>
</reference>
<keyword evidence="3 6" id="KW-0812">Transmembrane</keyword>
<feature type="transmembrane region" description="Helical" evidence="6">
    <location>
        <begin position="183"/>
        <end position="204"/>
    </location>
</feature>
<keyword evidence="8" id="KW-1185">Reference proteome</keyword>
<evidence type="ECO:0000256" key="2">
    <source>
        <dbReference type="ARBA" id="ARBA00022475"/>
    </source>
</evidence>
<feature type="transmembrane region" description="Helical" evidence="6">
    <location>
        <begin position="63"/>
        <end position="84"/>
    </location>
</feature>
<dbReference type="GO" id="GO:0005886">
    <property type="term" value="C:plasma membrane"/>
    <property type="evidence" value="ECO:0007669"/>
    <property type="project" value="UniProtKB-SubCell"/>
</dbReference>
<dbReference type="KEGG" id="sgz:C0216_01280"/>
<accession>A0A344TUD3</accession>
<proteinExistence type="predicted"/>
<feature type="transmembrane region" description="Helical" evidence="6">
    <location>
        <begin position="30"/>
        <end position="51"/>
    </location>
</feature>
<feature type="transmembrane region" description="Helical" evidence="6">
    <location>
        <begin position="261"/>
        <end position="280"/>
    </location>
</feature>
<keyword evidence="5 6" id="KW-0472">Membrane</keyword>
<dbReference type="InterPro" id="IPR036259">
    <property type="entry name" value="MFS_trans_sf"/>
</dbReference>
<name>A0A344TUD3_9ACTN</name>
<protein>
    <recommendedName>
        <fullName evidence="9">MFS transporter</fullName>
    </recommendedName>
</protein>
<gene>
    <name evidence="7" type="ORF">C0216_01280</name>
</gene>
<dbReference type="SUPFAM" id="SSF103473">
    <property type="entry name" value="MFS general substrate transporter"/>
    <property type="match status" value="1"/>
</dbReference>
<evidence type="ECO:0000313" key="7">
    <source>
        <dbReference type="EMBL" id="AXE22254.1"/>
    </source>
</evidence>
<feature type="transmembrane region" description="Helical" evidence="6">
    <location>
        <begin position="236"/>
        <end position="255"/>
    </location>
</feature>
<evidence type="ECO:0000256" key="5">
    <source>
        <dbReference type="ARBA" id="ARBA00023136"/>
    </source>
</evidence>
<dbReference type="Gene3D" id="1.20.1250.20">
    <property type="entry name" value="MFS general substrate transporter like domains"/>
    <property type="match status" value="1"/>
</dbReference>
<dbReference type="Proteomes" id="UP000252004">
    <property type="component" value="Chromosome"/>
</dbReference>
<feature type="transmembrane region" description="Helical" evidence="6">
    <location>
        <begin position="157"/>
        <end position="177"/>
    </location>
</feature>
<evidence type="ECO:0000313" key="8">
    <source>
        <dbReference type="Proteomes" id="UP000252004"/>
    </source>
</evidence>